<keyword evidence="3" id="KW-1185">Reference proteome</keyword>
<proteinExistence type="predicted"/>
<sequence>MPSRRRTRRAPRSTRVYSRAKRSSRPKPKGKVSHKPRLVRRYVRRKQDDSKAHSSKHSSPPNFSGQDKPRISNPALKPPGSNTHNNAYADGKTVNQHPAVDEITAIPNPTPDTGISPMTALGAGYPLFGALSDTSTSGLIIPSTSSSNLSHSPTPPISFSALPPLPSRAPSSTLSGENREVSSSAFLPIETSPTSKPQSNAAQAHQVNVAVIVLLAVGRQPRPTPSLPILKDVETDEDFFETQESPIFGGKERLSPMPGVGGPTWAWVQYPNPKSTQSLAPPQQEYNTASQLAPELQTASIPQCTANQIYANLAAQPAIQPIPTAVLHSAKRQSIASMYSPVANSKRTSVRQDTMLTADGHDVLKRSKSKNSPRWRSQLGPDEKQNRDSLVSCAGLAYDGGEVDSPAPGEYVHTQQTPVLSQSFEGRARIRSGYFAAGTYPRISTLPSASYSIATATRINVSQRNSFSKDKLALQKRQRDTEALTYALGLASPRTEYVASSPQPTLYPDDSMSVVDTEKRHKKRNLSERRAIEVVPDVPVIVPTEKTTNSLMTMEFGVSQMSLSALTLEPASEGGAGRVEGHREADRMDAQVNAASQPPLSRHVDKPPRVPSPPPLLSLTQMGLQQHNPEAFASYRSPTYSLYGLYEGPDRKSFVR</sequence>
<dbReference type="OrthoDB" id="2983908at2759"/>
<feature type="compositionally biased region" description="Basic residues" evidence="1">
    <location>
        <begin position="1"/>
        <end position="44"/>
    </location>
</feature>
<evidence type="ECO:0000313" key="2">
    <source>
        <dbReference type="EMBL" id="KAJ3495531.1"/>
    </source>
</evidence>
<gene>
    <name evidence="2" type="ORF">NLJ89_g10611</name>
</gene>
<name>A0A9W8JQX7_9AGAR</name>
<organism evidence="2 3">
    <name type="scientific">Agrocybe chaxingu</name>
    <dbReference type="NCBI Taxonomy" id="84603"/>
    <lineage>
        <taxon>Eukaryota</taxon>
        <taxon>Fungi</taxon>
        <taxon>Dikarya</taxon>
        <taxon>Basidiomycota</taxon>
        <taxon>Agaricomycotina</taxon>
        <taxon>Agaricomycetes</taxon>
        <taxon>Agaricomycetidae</taxon>
        <taxon>Agaricales</taxon>
        <taxon>Agaricineae</taxon>
        <taxon>Strophariaceae</taxon>
        <taxon>Agrocybe</taxon>
    </lineage>
</organism>
<dbReference type="EMBL" id="JANKHO010002020">
    <property type="protein sequence ID" value="KAJ3495531.1"/>
    <property type="molecule type" value="Genomic_DNA"/>
</dbReference>
<comment type="caution">
    <text evidence="2">The sequence shown here is derived from an EMBL/GenBank/DDBJ whole genome shotgun (WGS) entry which is preliminary data.</text>
</comment>
<dbReference type="AlphaFoldDB" id="A0A9W8JQX7"/>
<evidence type="ECO:0000256" key="1">
    <source>
        <dbReference type="SAM" id="MobiDB-lite"/>
    </source>
</evidence>
<feature type="region of interest" description="Disordered" evidence="1">
    <location>
        <begin position="360"/>
        <end position="387"/>
    </location>
</feature>
<dbReference type="Proteomes" id="UP001148786">
    <property type="component" value="Unassembled WGS sequence"/>
</dbReference>
<accession>A0A9W8JQX7</accession>
<feature type="region of interest" description="Disordered" evidence="1">
    <location>
        <begin position="1"/>
        <end position="91"/>
    </location>
</feature>
<reference evidence="2" key="1">
    <citation type="submission" date="2022-07" db="EMBL/GenBank/DDBJ databases">
        <title>Genome Sequence of Agrocybe chaxingu.</title>
        <authorList>
            <person name="Buettner E."/>
        </authorList>
    </citation>
    <scope>NUCLEOTIDE SEQUENCE</scope>
    <source>
        <strain evidence="2">MP-N11</strain>
    </source>
</reference>
<protein>
    <submittedName>
        <fullName evidence="2">Uncharacterized protein</fullName>
    </submittedName>
</protein>
<evidence type="ECO:0000313" key="3">
    <source>
        <dbReference type="Proteomes" id="UP001148786"/>
    </source>
</evidence>
<feature type="compositionally biased region" description="Low complexity" evidence="1">
    <location>
        <begin position="144"/>
        <end position="175"/>
    </location>
</feature>
<feature type="region of interest" description="Disordered" evidence="1">
    <location>
        <begin position="144"/>
        <end position="181"/>
    </location>
</feature>